<evidence type="ECO:0000256" key="1">
    <source>
        <dbReference type="SAM" id="Phobius"/>
    </source>
</evidence>
<name>A0AAV2IAJ5_LYMST</name>
<reference evidence="4 5" key="1">
    <citation type="submission" date="2024-04" db="EMBL/GenBank/DDBJ databases">
        <authorList>
            <consortium name="Genoscope - CEA"/>
            <person name="William W."/>
        </authorList>
    </citation>
    <scope>NUCLEOTIDE SEQUENCE [LARGE SCALE GENOMIC DNA]</scope>
</reference>
<dbReference type="PROSITE" id="PS50853">
    <property type="entry name" value="FN3"/>
    <property type="match status" value="1"/>
</dbReference>
<dbReference type="InterPro" id="IPR016187">
    <property type="entry name" value="CTDL_fold"/>
</dbReference>
<evidence type="ECO:0000259" key="2">
    <source>
        <dbReference type="PROSITE" id="PS50041"/>
    </source>
</evidence>
<gene>
    <name evidence="4" type="ORF">GSLYS_00016179001</name>
</gene>
<dbReference type="InterPro" id="IPR050111">
    <property type="entry name" value="C-type_lectin/snaclec_domain"/>
</dbReference>
<sequence>MGNSVCTTLIVTTKTTVNMDNGMLLNILWILYSLHIFVDGQDDIPICKEKGSRRVGELCFQFNSSLATWNQAKKNCESKGMTLAYVNSVNQIKEILENQPMFDRAWIGASDARKEGQFVWVASDENATELSLLWSRGEPNNMRRGREDEDCVNLFPSFYANDDPCSFNMSSICMEQLCPYNIKVERVFVDKVLLSWIPGFNGGPPQTFRIKYQDLETNVSRAAGTVTVPRVNQTSSSPFEYLLQGLSTGKQYKIYVDASIKNGKTACTPLVITTETTGTPDTQNRSIPYWLISVLISVPLVLASSIVTCFIYKRKGSS</sequence>
<feature type="transmembrane region" description="Helical" evidence="1">
    <location>
        <begin position="289"/>
        <end position="312"/>
    </location>
</feature>
<organism evidence="4 5">
    <name type="scientific">Lymnaea stagnalis</name>
    <name type="common">Great pond snail</name>
    <name type="synonym">Helix stagnalis</name>
    <dbReference type="NCBI Taxonomy" id="6523"/>
    <lineage>
        <taxon>Eukaryota</taxon>
        <taxon>Metazoa</taxon>
        <taxon>Spiralia</taxon>
        <taxon>Lophotrochozoa</taxon>
        <taxon>Mollusca</taxon>
        <taxon>Gastropoda</taxon>
        <taxon>Heterobranchia</taxon>
        <taxon>Euthyneura</taxon>
        <taxon>Panpulmonata</taxon>
        <taxon>Hygrophila</taxon>
        <taxon>Lymnaeoidea</taxon>
        <taxon>Lymnaeidae</taxon>
        <taxon>Lymnaea</taxon>
    </lineage>
</organism>
<evidence type="ECO:0000313" key="4">
    <source>
        <dbReference type="EMBL" id="CAL1542645.1"/>
    </source>
</evidence>
<dbReference type="SUPFAM" id="SSF49265">
    <property type="entry name" value="Fibronectin type III"/>
    <property type="match status" value="1"/>
</dbReference>
<feature type="domain" description="C-type lectin" evidence="2">
    <location>
        <begin position="55"/>
        <end position="174"/>
    </location>
</feature>
<dbReference type="InterPro" id="IPR001304">
    <property type="entry name" value="C-type_lectin-like"/>
</dbReference>
<evidence type="ECO:0000313" key="5">
    <source>
        <dbReference type="Proteomes" id="UP001497497"/>
    </source>
</evidence>
<keyword evidence="1" id="KW-1133">Transmembrane helix</keyword>
<dbReference type="InterPro" id="IPR013783">
    <property type="entry name" value="Ig-like_fold"/>
</dbReference>
<keyword evidence="1" id="KW-0472">Membrane</keyword>
<dbReference type="Gene3D" id="2.60.40.10">
    <property type="entry name" value="Immunoglobulins"/>
    <property type="match status" value="1"/>
</dbReference>
<dbReference type="InterPro" id="IPR016186">
    <property type="entry name" value="C-type_lectin-like/link_sf"/>
</dbReference>
<dbReference type="Proteomes" id="UP001497497">
    <property type="component" value="Unassembled WGS sequence"/>
</dbReference>
<feature type="domain" description="Fibronectin type-III" evidence="3">
    <location>
        <begin position="178"/>
        <end position="282"/>
    </location>
</feature>
<dbReference type="AlphaFoldDB" id="A0AAV2IAJ5"/>
<proteinExistence type="predicted"/>
<dbReference type="CDD" id="cd00063">
    <property type="entry name" value="FN3"/>
    <property type="match status" value="1"/>
</dbReference>
<keyword evidence="1" id="KW-0812">Transmembrane</keyword>
<dbReference type="SUPFAM" id="SSF56436">
    <property type="entry name" value="C-type lectin-like"/>
    <property type="match status" value="1"/>
</dbReference>
<dbReference type="Pfam" id="PF00059">
    <property type="entry name" value="Lectin_C"/>
    <property type="match status" value="1"/>
</dbReference>
<evidence type="ECO:0008006" key="6">
    <source>
        <dbReference type="Google" id="ProtNLM"/>
    </source>
</evidence>
<dbReference type="EMBL" id="CAXITT010000498">
    <property type="protein sequence ID" value="CAL1542645.1"/>
    <property type="molecule type" value="Genomic_DNA"/>
</dbReference>
<protein>
    <recommendedName>
        <fullName evidence="6">C-type lectin domain-containing protein</fullName>
    </recommendedName>
</protein>
<dbReference type="SMART" id="SM00034">
    <property type="entry name" value="CLECT"/>
    <property type="match status" value="1"/>
</dbReference>
<accession>A0AAV2IAJ5</accession>
<comment type="caution">
    <text evidence="4">The sequence shown here is derived from an EMBL/GenBank/DDBJ whole genome shotgun (WGS) entry which is preliminary data.</text>
</comment>
<dbReference type="Gene3D" id="3.10.100.10">
    <property type="entry name" value="Mannose-Binding Protein A, subunit A"/>
    <property type="match status" value="1"/>
</dbReference>
<dbReference type="InterPro" id="IPR003961">
    <property type="entry name" value="FN3_dom"/>
</dbReference>
<dbReference type="PANTHER" id="PTHR22803">
    <property type="entry name" value="MANNOSE, PHOSPHOLIPASE, LECTIN RECEPTOR RELATED"/>
    <property type="match status" value="1"/>
</dbReference>
<dbReference type="InterPro" id="IPR036116">
    <property type="entry name" value="FN3_sf"/>
</dbReference>
<dbReference type="Pfam" id="PF00041">
    <property type="entry name" value="fn3"/>
    <property type="match status" value="1"/>
</dbReference>
<keyword evidence="5" id="KW-1185">Reference proteome</keyword>
<evidence type="ECO:0000259" key="3">
    <source>
        <dbReference type="PROSITE" id="PS50853"/>
    </source>
</evidence>
<dbReference type="PROSITE" id="PS50041">
    <property type="entry name" value="C_TYPE_LECTIN_2"/>
    <property type="match status" value="1"/>
</dbReference>